<evidence type="ECO:0000259" key="4">
    <source>
        <dbReference type="PROSITE" id="PS51178"/>
    </source>
</evidence>
<dbReference type="Proteomes" id="UP000070617">
    <property type="component" value="Unassembled WGS sequence"/>
</dbReference>
<dbReference type="AlphaFoldDB" id="A0A133N9U4"/>
<dbReference type="Gene3D" id="3.40.710.10">
    <property type="entry name" value="DD-peptidase/beta-lactamase superfamily"/>
    <property type="match status" value="1"/>
</dbReference>
<keyword evidence="3" id="KW-1133">Transmembrane helix</keyword>
<protein>
    <submittedName>
        <fullName evidence="5">Penicillin-binding protein, transpeptidase domain protein</fullName>
    </submittedName>
</protein>
<dbReference type="RefSeq" id="WP_008801746.1">
    <property type="nucleotide sequence ID" value="NZ_KQ956568.1"/>
</dbReference>
<dbReference type="InterPro" id="IPR005543">
    <property type="entry name" value="PASTA_dom"/>
</dbReference>
<proteinExistence type="predicted"/>
<keyword evidence="3" id="KW-0812">Transmembrane</keyword>
<feature type="domain" description="PASTA" evidence="4">
    <location>
        <begin position="599"/>
        <end position="654"/>
    </location>
</feature>
<dbReference type="GO" id="GO:0005886">
    <property type="term" value="C:plasma membrane"/>
    <property type="evidence" value="ECO:0007669"/>
    <property type="project" value="TreeGrafter"/>
</dbReference>
<dbReference type="PROSITE" id="PS51178">
    <property type="entry name" value="PASTA"/>
    <property type="match status" value="1"/>
</dbReference>
<dbReference type="SUPFAM" id="SSF56601">
    <property type="entry name" value="beta-lactamase/transpeptidase-like"/>
    <property type="match status" value="1"/>
</dbReference>
<dbReference type="EMBL" id="LRPX01000083">
    <property type="protein sequence ID" value="KXA13057.1"/>
    <property type="molecule type" value="Genomic_DNA"/>
</dbReference>
<dbReference type="Pfam" id="PF00905">
    <property type="entry name" value="Transpeptidase"/>
    <property type="match status" value="1"/>
</dbReference>
<comment type="subcellular location">
    <subcellularLocation>
        <location evidence="1">Membrane</location>
    </subcellularLocation>
</comment>
<dbReference type="InterPro" id="IPR036138">
    <property type="entry name" value="PBP_dimer_sf"/>
</dbReference>
<dbReference type="SUPFAM" id="SSF56519">
    <property type="entry name" value="Penicillin binding protein dimerisation domain"/>
    <property type="match status" value="1"/>
</dbReference>
<evidence type="ECO:0000313" key="6">
    <source>
        <dbReference type="Proteomes" id="UP000070617"/>
    </source>
</evidence>
<dbReference type="Pfam" id="PF03717">
    <property type="entry name" value="PBP_dimer"/>
    <property type="match status" value="1"/>
</dbReference>
<sequence>MKKNRFHSRLTGIMYFVCILFMLIGLRLCQVQIAQKGKYSSSILKQVQGKDEEIGERGNILDRNGKQLAFNKRQYMVIIDPSKIHINEDQFLKNLQEIADKKILDLDATFFEKLEKEFEANKKYKVIAKKIDDVTREKIKECLSKIPEERKYLFFKKEIEREYYRKDIYETLVGMVRFTKNSKEKKQGVFGLESRYERYLAGKTLSRDKYYSRDKKKVLPTSMEWMYTNLNGNNIYLTIDNEINYILNDEIKAQYDALNAEEAYGVIMDPKNGKILGISTYTRNPKDLRNQVFQNQYEPGSIFKPIIVASALDEGLIQKNSTFNVGNGSIVKYRHTIRESSRSTTGILTTTEVIKKSSNVGMVLIGDHFTEEQFEKSLRKFGLYEKTGVDFPNEIKPYTTPHEKWDKLKKSNMAFGQGITVTPIQMITAFSAVVNGGKLFRPYLVEKVVDDDGVVLRRNVPKVVRQVIKPEVSDMLVGMLEETVANGTGSRAKVEGYRVGGKTGTAQLSSNGRYLAHQYLASFVGFFPVENPQYVILVMILKPQAESVFGRYGGTASAPVVGNIIRRISKIKNVSSQEVSKIISSNKEIVDEKQDLVLGESMPDLKGLSPKEVMNLFQTTNYDIHIVGTGLVVRQEPAAGKSLEDVDKIEVILE</sequence>
<keyword evidence="2 3" id="KW-0472">Membrane</keyword>
<evidence type="ECO:0000313" key="5">
    <source>
        <dbReference type="EMBL" id="KXA13057.1"/>
    </source>
</evidence>
<dbReference type="InterPro" id="IPR050515">
    <property type="entry name" value="Beta-lactam/transpept"/>
</dbReference>
<reference evidence="6" key="1">
    <citation type="submission" date="2016-01" db="EMBL/GenBank/DDBJ databases">
        <authorList>
            <person name="Mitreva M."/>
            <person name="Pepin K.H."/>
            <person name="Mihindukulasuriya K.A."/>
            <person name="Fulton R."/>
            <person name="Fronick C."/>
            <person name="O'Laughlin M."/>
            <person name="Miner T."/>
            <person name="Herter B."/>
            <person name="Rosa B.A."/>
            <person name="Cordes M."/>
            <person name="Tomlinson C."/>
            <person name="Wollam A."/>
            <person name="Palsikar V.B."/>
            <person name="Mardis E.R."/>
            <person name="Wilson R.K."/>
        </authorList>
    </citation>
    <scope>NUCLEOTIDE SEQUENCE [LARGE SCALE GENOMIC DNA]</scope>
    <source>
        <strain evidence="6">CMW8396</strain>
    </source>
</reference>
<dbReference type="PANTHER" id="PTHR30627:SF1">
    <property type="entry name" value="PEPTIDOGLYCAN D,D-TRANSPEPTIDASE FTSI"/>
    <property type="match status" value="1"/>
</dbReference>
<accession>A0A133N9U4</accession>
<dbReference type="STRING" id="134605.HMPREF3206_01510"/>
<dbReference type="InterPro" id="IPR001460">
    <property type="entry name" value="PCN-bd_Tpept"/>
</dbReference>
<dbReference type="SUPFAM" id="SSF54184">
    <property type="entry name" value="Penicillin-binding protein 2x (pbp-2x), c-terminal domain"/>
    <property type="match status" value="1"/>
</dbReference>
<keyword evidence="6" id="KW-1185">Reference proteome</keyword>
<gene>
    <name evidence="5" type="ORF">HMPREF3206_01510</name>
</gene>
<evidence type="ECO:0000256" key="2">
    <source>
        <dbReference type="ARBA" id="ARBA00023136"/>
    </source>
</evidence>
<dbReference type="Pfam" id="PF03793">
    <property type="entry name" value="PASTA"/>
    <property type="match status" value="1"/>
</dbReference>
<comment type="caution">
    <text evidence="5">The sequence shown here is derived from an EMBL/GenBank/DDBJ whole genome shotgun (WGS) entry which is preliminary data.</text>
</comment>
<dbReference type="PANTHER" id="PTHR30627">
    <property type="entry name" value="PEPTIDOGLYCAN D,D-TRANSPEPTIDASE"/>
    <property type="match status" value="1"/>
</dbReference>
<evidence type="ECO:0000256" key="3">
    <source>
        <dbReference type="SAM" id="Phobius"/>
    </source>
</evidence>
<dbReference type="GO" id="GO:0071555">
    <property type="term" value="P:cell wall organization"/>
    <property type="evidence" value="ECO:0007669"/>
    <property type="project" value="TreeGrafter"/>
</dbReference>
<organism evidence="5 6">
    <name type="scientific">Fusobacterium equinum</name>
    <dbReference type="NCBI Taxonomy" id="134605"/>
    <lineage>
        <taxon>Bacteria</taxon>
        <taxon>Fusobacteriati</taxon>
        <taxon>Fusobacteriota</taxon>
        <taxon>Fusobacteriia</taxon>
        <taxon>Fusobacteriales</taxon>
        <taxon>Fusobacteriaceae</taxon>
        <taxon>Fusobacterium</taxon>
    </lineage>
</organism>
<dbReference type="InterPro" id="IPR012338">
    <property type="entry name" value="Beta-lactam/transpept-like"/>
</dbReference>
<evidence type="ECO:0000256" key="1">
    <source>
        <dbReference type="ARBA" id="ARBA00004370"/>
    </source>
</evidence>
<dbReference type="InterPro" id="IPR005311">
    <property type="entry name" value="PBP_dimer"/>
</dbReference>
<dbReference type="Gene3D" id="3.90.1310.10">
    <property type="entry name" value="Penicillin-binding protein 2a (Domain 2)"/>
    <property type="match status" value="1"/>
</dbReference>
<dbReference type="CDD" id="cd06575">
    <property type="entry name" value="PASTA_Pbp2x-like_2"/>
    <property type="match status" value="1"/>
</dbReference>
<feature type="transmembrane region" description="Helical" evidence="3">
    <location>
        <begin position="12"/>
        <end position="33"/>
    </location>
</feature>
<dbReference type="GO" id="GO:0008658">
    <property type="term" value="F:penicillin binding"/>
    <property type="evidence" value="ECO:0007669"/>
    <property type="project" value="InterPro"/>
</dbReference>
<dbReference type="PATRIC" id="fig|134605.3.peg.1493"/>
<dbReference type="Gene3D" id="3.30.450.330">
    <property type="match status" value="1"/>
</dbReference>
<name>A0A133N9U4_9FUSO</name>